<keyword evidence="7" id="KW-0862">Zinc</keyword>
<proteinExistence type="inferred from homology"/>
<evidence type="ECO:0000259" key="9">
    <source>
        <dbReference type="PROSITE" id="PS51161"/>
    </source>
</evidence>
<dbReference type="PANTHER" id="PTHR30455">
    <property type="entry name" value="TRANSCRIPTIONAL REPRESSOR NRDR"/>
    <property type="match status" value="1"/>
</dbReference>
<gene>
    <name evidence="7" type="primary">nrdR</name>
    <name evidence="10" type="ORF">UT12_C0010G0012</name>
</gene>
<dbReference type="GO" id="GO:0008270">
    <property type="term" value="F:zinc ion binding"/>
    <property type="evidence" value="ECO:0007669"/>
    <property type="project" value="UniProtKB-UniRule"/>
</dbReference>
<organism evidence="10 11">
    <name type="scientific">Candidatus Curtissbacteria bacterium GW2011_GWC2_38_9</name>
    <dbReference type="NCBI Taxonomy" id="1618414"/>
    <lineage>
        <taxon>Bacteria</taxon>
        <taxon>Candidatus Curtissiibacteriota</taxon>
    </lineage>
</organism>
<keyword evidence="7" id="KW-0479">Metal-binding</keyword>
<keyword evidence="1 7" id="KW-0678">Repressor</keyword>
<evidence type="ECO:0000256" key="4">
    <source>
        <dbReference type="ARBA" id="ARBA00023015"/>
    </source>
</evidence>
<evidence type="ECO:0000256" key="3">
    <source>
        <dbReference type="ARBA" id="ARBA00022840"/>
    </source>
</evidence>
<feature type="zinc finger region" evidence="7">
    <location>
        <begin position="10"/>
        <end position="41"/>
    </location>
</feature>
<dbReference type="AlphaFoldDB" id="A0A0G0PK36"/>
<evidence type="ECO:0000256" key="6">
    <source>
        <dbReference type="ARBA" id="ARBA00023163"/>
    </source>
</evidence>
<dbReference type="PROSITE" id="PS51161">
    <property type="entry name" value="ATP_CONE"/>
    <property type="match status" value="1"/>
</dbReference>
<name>A0A0G0PK36_9BACT</name>
<dbReference type="Pfam" id="PF03477">
    <property type="entry name" value="ATP-cone"/>
    <property type="match status" value="1"/>
</dbReference>
<dbReference type="Proteomes" id="UP000034893">
    <property type="component" value="Unassembled WGS sequence"/>
</dbReference>
<evidence type="ECO:0000256" key="7">
    <source>
        <dbReference type="HAMAP-Rule" id="MF_00440"/>
    </source>
</evidence>
<keyword evidence="6 7" id="KW-0804">Transcription</keyword>
<dbReference type="InterPro" id="IPR055173">
    <property type="entry name" value="NrdR-like_N"/>
</dbReference>
<dbReference type="InterPro" id="IPR003796">
    <property type="entry name" value="RNR_NrdR-like"/>
</dbReference>
<comment type="function">
    <text evidence="7">Negatively regulates transcription of bacterial ribonucleotide reductase nrd genes and operons by binding to NrdR-boxes.</text>
</comment>
<dbReference type="GO" id="GO:0005524">
    <property type="term" value="F:ATP binding"/>
    <property type="evidence" value="ECO:0007669"/>
    <property type="project" value="UniProtKB-UniRule"/>
</dbReference>
<feature type="domain" description="ATP-cone" evidence="9">
    <location>
        <begin position="56"/>
        <end position="146"/>
    </location>
</feature>
<evidence type="ECO:0000256" key="5">
    <source>
        <dbReference type="ARBA" id="ARBA00023125"/>
    </source>
</evidence>
<keyword evidence="7" id="KW-0863">Zinc-finger</keyword>
<evidence type="ECO:0000256" key="8">
    <source>
        <dbReference type="SAM" id="MobiDB-lite"/>
    </source>
</evidence>
<feature type="region of interest" description="Disordered" evidence="8">
    <location>
        <begin position="158"/>
        <end position="179"/>
    </location>
</feature>
<keyword evidence="5 7" id="KW-0238">DNA-binding</keyword>
<evidence type="ECO:0000313" key="11">
    <source>
        <dbReference type="Proteomes" id="UP000034893"/>
    </source>
</evidence>
<keyword evidence="2 7" id="KW-0547">Nucleotide-binding</keyword>
<comment type="cofactor">
    <cofactor evidence="7">
        <name>Zn(2+)</name>
        <dbReference type="ChEBI" id="CHEBI:29105"/>
    </cofactor>
    <text evidence="7">Binds 1 zinc ion.</text>
</comment>
<evidence type="ECO:0000313" key="10">
    <source>
        <dbReference type="EMBL" id="KKQ89641.1"/>
    </source>
</evidence>
<comment type="similarity">
    <text evidence="7">Belongs to the NrdR family.</text>
</comment>
<sequence length="179" mass="20730">MKLWGENVICPFCSHDFTRVIDKREGSSGKTTRRRRECQKCGRRFTTFERVETLDLLVIKKDGKREIFDRLKLRSGIIKSCEKRPVSAEEIERIVDEAEAELRKINVSEVSSKKIGELVIKRLKRLDEIAYIRFASVYRQFADLSDFEKELTKLSKGLPASSLGKTTRRQGVKSKNEES</sequence>
<dbReference type="InterPro" id="IPR005144">
    <property type="entry name" value="ATP-cone_dom"/>
</dbReference>
<reference evidence="10 11" key="1">
    <citation type="journal article" date="2015" name="Nature">
        <title>rRNA introns, odd ribosomes, and small enigmatic genomes across a large radiation of phyla.</title>
        <authorList>
            <person name="Brown C.T."/>
            <person name="Hug L.A."/>
            <person name="Thomas B.C."/>
            <person name="Sharon I."/>
            <person name="Castelle C.J."/>
            <person name="Singh A."/>
            <person name="Wilkins M.J."/>
            <person name="Williams K.H."/>
            <person name="Banfield J.F."/>
        </authorList>
    </citation>
    <scope>NUCLEOTIDE SEQUENCE [LARGE SCALE GENOMIC DNA]</scope>
</reference>
<dbReference type="HAMAP" id="MF_00440">
    <property type="entry name" value="NrdR"/>
    <property type="match status" value="1"/>
</dbReference>
<keyword evidence="3 7" id="KW-0067">ATP-binding</keyword>
<dbReference type="Pfam" id="PF22811">
    <property type="entry name" value="Zn_ribbon_NrdR"/>
    <property type="match status" value="1"/>
</dbReference>
<evidence type="ECO:0000256" key="2">
    <source>
        <dbReference type="ARBA" id="ARBA00022741"/>
    </source>
</evidence>
<protein>
    <recommendedName>
        <fullName evidence="7">Transcriptional repressor NrdR</fullName>
    </recommendedName>
</protein>
<dbReference type="PATRIC" id="fig|1618414.3.peg.313"/>
<dbReference type="GO" id="GO:0003677">
    <property type="term" value="F:DNA binding"/>
    <property type="evidence" value="ECO:0007669"/>
    <property type="project" value="UniProtKB-KW"/>
</dbReference>
<dbReference type="GO" id="GO:0045892">
    <property type="term" value="P:negative regulation of DNA-templated transcription"/>
    <property type="evidence" value="ECO:0007669"/>
    <property type="project" value="UniProtKB-UniRule"/>
</dbReference>
<evidence type="ECO:0000256" key="1">
    <source>
        <dbReference type="ARBA" id="ARBA00022491"/>
    </source>
</evidence>
<dbReference type="NCBIfam" id="TIGR00244">
    <property type="entry name" value="transcriptional regulator NrdR"/>
    <property type="match status" value="1"/>
</dbReference>
<accession>A0A0G0PK36</accession>
<dbReference type="PANTHER" id="PTHR30455:SF2">
    <property type="entry name" value="TRANSCRIPTIONAL REPRESSOR NRDR"/>
    <property type="match status" value="1"/>
</dbReference>
<dbReference type="EMBL" id="LBVP01000010">
    <property type="protein sequence ID" value="KKQ89641.1"/>
    <property type="molecule type" value="Genomic_DNA"/>
</dbReference>
<comment type="caution">
    <text evidence="10">The sequence shown here is derived from an EMBL/GenBank/DDBJ whole genome shotgun (WGS) entry which is preliminary data.</text>
</comment>
<keyword evidence="4 7" id="KW-0805">Transcription regulation</keyword>